<keyword evidence="2" id="KW-1185">Reference proteome</keyword>
<evidence type="ECO:0000313" key="2">
    <source>
        <dbReference type="Proteomes" id="UP001432322"/>
    </source>
</evidence>
<name>A0AAV5VFG8_9BILA</name>
<protein>
    <submittedName>
        <fullName evidence="1">Uncharacterized protein</fullName>
    </submittedName>
</protein>
<proteinExistence type="predicted"/>
<sequence>GQIFCLDANGASQPIHNGNVDIMEIDASAHDDVLSYFEDTDDNKNTAHLSNIGKFEISGYENEDTEVPVFYLKFNLPCPPVSYCTDPVYRKRYSPFSI</sequence>
<evidence type="ECO:0000313" key="1">
    <source>
        <dbReference type="EMBL" id="GMT18421.1"/>
    </source>
</evidence>
<dbReference type="Proteomes" id="UP001432322">
    <property type="component" value="Unassembled WGS sequence"/>
</dbReference>
<feature type="non-terminal residue" evidence="1">
    <location>
        <position position="1"/>
    </location>
</feature>
<dbReference type="AlphaFoldDB" id="A0AAV5VFG8"/>
<reference evidence="1" key="1">
    <citation type="submission" date="2023-10" db="EMBL/GenBank/DDBJ databases">
        <title>Genome assembly of Pristionchus species.</title>
        <authorList>
            <person name="Yoshida K."/>
            <person name="Sommer R.J."/>
        </authorList>
    </citation>
    <scope>NUCLEOTIDE SEQUENCE</scope>
    <source>
        <strain evidence="1">RS5133</strain>
    </source>
</reference>
<dbReference type="EMBL" id="BTSY01000003">
    <property type="protein sequence ID" value="GMT18421.1"/>
    <property type="molecule type" value="Genomic_DNA"/>
</dbReference>
<comment type="caution">
    <text evidence="1">The sequence shown here is derived from an EMBL/GenBank/DDBJ whole genome shotgun (WGS) entry which is preliminary data.</text>
</comment>
<accession>A0AAV5VFG8</accession>
<gene>
    <name evidence="1" type="ORF">PFISCL1PPCAC_9718</name>
</gene>
<organism evidence="1 2">
    <name type="scientific">Pristionchus fissidentatus</name>
    <dbReference type="NCBI Taxonomy" id="1538716"/>
    <lineage>
        <taxon>Eukaryota</taxon>
        <taxon>Metazoa</taxon>
        <taxon>Ecdysozoa</taxon>
        <taxon>Nematoda</taxon>
        <taxon>Chromadorea</taxon>
        <taxon>Rhabditida</taxon>
        <taxon>Rhabditina</taxon>
        <taxon>Diplogasteromorpha</taxon>
        <taxon>Diplogasteroidea</taxon>
        <taxon>Neodiplogasteridae</taxon>
        <taxon>Pristionchus</taxon>
    </lineage>
</organism>